<evidence type="ECO:0000313" key="2">
    <source>
        <dbReference type="Proteomes" id="UP000234681"/>
    </source>
</evidence>
<proteinExistence type="predicted"/>
<dbReference type="PANTHER" id="PTHR10424:SF72">
    <property type="entry name" value="BC035947 PROTEIN-RELATED"/>
    <property type="match status" value="1"/>
</dbReference>
<evidence type="ECO:0000313" key="1">
    <source>
        <dbReference type="EMBL" id="EDL89124.1"/>
    </source>
</evidence>
<dbReference type="PANTHER" id="PTHR10424">
    <property type="entry name" value="VIRAL ENVELOPE PROTEIN"/>
    <property type="match status" value="1"/>
</dbReference>
<gene>
    <name evidence="1" type="ORF">rCG_64236</name>
</gene>
<dbReference type="SUPFAM" id="SSF58069">
    <property type="entry name" value="Virus ectodomain"/>
    <property type="match status" value="1"/>
</dbReference>
<sequence>MLPPHQLLEICTHTFVVNKHHEYLLATNHTYLACSSGLTTYVIISEFLQQRDYCVLVQLLPRLSIHEPQDILDFWDRNPGAPHRKKREPISAITLTVLLGLGTTGTGTGIVSLVTSQQNQQRYHLLSAAIDQDLAELREGLANLKDSVASLSEVILQNRRGLDFLCLQQGGLCVGLKEECCVYVDKTGLWAV</sequence>
<dbReference type="InterPro" id="IPR018154">
    <property type="entry name" value="TLV/ENV_coat_polyprotein"/>
</dbReference>
<dbReference type="EMBL" id="CH474029">
    <property type="protein sequence ID" value="EDL89124.1"/>
    <property type="molecule type" value="Genomic_DNA"/>
</dbReference>
<protein>
    <submittedName>
        <fullName evidence="1">RCG64236</fullName>
    </submittedName>
</protein>
<name>A6K854_RAT</name>
<accession>A6K854</accession>
<feature type="non-terminal residue" evidence="1">
    <location>
        <position position="192"/>
    </location>
</feature>
<dbReference type="Proteomes" id="UP000234681">
    <property type="component" value="Chromosome 7"/>
</dbReference>
<dbReference type="Pfam" id="PF00429">
    <property type="entry name" value="TLV_coat"/>
    <property type="match status" value="1"/>
</dbReference>
<dbReference type="AlphaFoldDB" id="A6K854"/>
<reference evidence="2" key="1">
    <citation type="submission" date="2005-09" db="EMBL/GenBank/DDBJ databases">
        <authorList>
            <person name="Mural R.J."/>
            <person name="Li P.W."/>
            <person name="Adams M.D."/>
            <person name="Amanatides P.G."/>
            <person name="Baden-Tillson H."/>
            <person name="Barnstead M."/>
            <person name="Chin S.H."/>
            <person name="Dew I."/>
            <person name="Evans C.A."/>
            <person name="Ferriera S."/>
            <person name="Flanigan M."/>
            <person name="Fosler C."/>
            <person name="Glodek A."/>
            <person name="Gu Z."/>
            <person name="Holt R.A."/>
            <person name="Jennings D."/>
            <person name="Kraft C.L."/>
            <person name="Lu F."/>
            <person name="Nguyen T."/>
            <person name="Nusskern D.R."/>
            <person name="Pfannkoch C.M."/>
            <person name="Sitter C."/>
            <person name="Sutton G.G."/>
            <person name="Venter J.C."/>
            <person name="Wang Z."/>
            <person name="Woodage T."/>
            <person name="Zheng X.H."/>
            <person name="Zhong F."/>
        </authorList>
    </citation>
    <scope>NUCLEOTIDE SEQUENCE [LARGE SCALE GENOMIC DNA]</scope>
    <source>
        <strain>BN</strain>
        <strain evidence="2">Sprague-Dawley</strain>
    </source>
</reference>
<organism evidence="1 2">
    <name type="scientific">Rattus norvegicus</name>
    <name type="common">Rat</name>
    <dbReference type="NCBI Taxonomy" id="10116"/>
    <lineage>
        <taxon>Eukaryota</taxon>
        <taxon>Metazoa</taxon>
        <taxon>Chordata</taxon>
        <taxon>Craniata</taxon>
        <taxon>Vertebrata</taxon>
        <taxon>Euteleostomi</taxon>
        <taxon>Mammalia</taxon>
        <taxon>Eutheria</taxon>
        <taxon>Euarchontoglires</taxon>
        <taxon>Glires</taxon>
        <taxon>Rodentia</taxon>
        <taxon>Myomorpha</taxon>
        <taxon>Muroidea</taxon>
        <taxon>Muridae</taxon>
        <taxon>Murinae</taxon>
        <taxon>Rattus</taxon>
    </lineage>
</organism>
<dbReference type="Gene3D" id="1.10.287.210">
    <property type="match status" value="1"/>
</dbReference>